<organism evidence="1 2">
    <name type="scientific">Nicotiana tabacum</name>
    <name type="common">Common tobacco</name>
    <dbReference type="NCBI Taxonomy" id="4097"/>
    <lineage>
        <taxon>Eukaryota</taxon>
        <taxon>Viridiplantae</taxon>
        <taxon>Streptophyta</taxon>
        <taxon>Embryophyta</taxon>
        <taxon>Tracheophyta</taxon>
        <taxon>Spermatophyta</taxon>
        <taxon>Magnoliopsida</taxon>
        <taxon>eudicotyledons</taxon>
        <taxon>Gunneridae</taxon>
        <taxon>Pentapetalae</taxon>
        <taxon>asterids</taxon>
        <taxon>lamiids</taxon>
        <taxon>Solanales</taxon>
        <taxon>Solanaceae</taxon>
        <taxon>Nicotianoideae</taxon>
        <taxon>Nicotianeae</taxon>
        <taxon>Nicotiana</taxon>
    </lineage>
</organism>
<protein>
    <submittedName>
        <fullName evidence="2">Uncharacterized protein LOC142172464</fullName>
    </submittedName>
</protein>
<dbReference type="RefSeq" id="XP_075092191.1">
    <property type="nucleotide sequence ID" value="XM_075236090.1"/>
</dbReference>
<reference evidence="1" key="1">
    <citation type="journal article" date="2014" name="Nat. Commun.">
        <title>The tobacco genome sequence and its comparison with those of tomato and potato.</title>
        <authorList>
            <person name="Sierro N."/>
            <person name="Battey J.N."/>
            <person name="Ouadi S."/>
            <person name="Bakaher N."/>
            <person name="Bovet L."/>
            <person name="Willig A."/>
            <person name="Goepfert S."/>
            <person name="Peitsch M.C."/>
            <person name="Ivanov N.V."/>
        </authorList>
    </citation>
    <scope>NUCLEOTIDE SEQUENCE [LARGE SCALE GENOMIC DNA]</scope>
</reference>
<evidence type="ECO:0000313" key="1">
    <source>
        <dbReference type="Proteomes" id="UP000790787"/>
    </source>
</evidence>
<dbReference type="Proteomes" id="UP000790787">
    <property type="component" value="Chromosome 18"/>
</dbReference>
<evidence type="ECO:0000313" key="2">
    <source>
        <dbReference type="RefSeq" id="XP_075092191.1"/>
    </source>
</evidence>
<accession>A0AC58T4M3</accession>
<keyword evidence="1" id="KW-1185">Reference proteome</keyword>
<sequence length="238" mass="27329">MKAQALADHLANHLAEIPVDDAYEPLKTYFLDEEIMCVDEVDHDEKPCWKLFFDRAANMKGVGSGAVLISKTAQHYLVIAQLRIYCTNNMAKCEACILGLRLAMDMGVEEILVLGDSNLLVHQIQGEWETWDLNLIPYQECLHELYQRFRSVEFRHIPRVYNEIADALATLVSMLHHPNKAYVDPVHVQVRDQHAYWARKFVNPQGPPMKKAWFRGKKFCSESSKKRAWLSVVGCEVA</sequence>
<proteinExistence type="predicted"/>
<gene>
    <name evidence="2" type="primary">LOC142172464</name>
</gene>
<reference evidence="2" key="2">
    <citation type="submission" date="2025-08" db="UniProtKB">
        <authorList>
            <consortium name="RefSeq"/>
        </authorList>
    </citation>
    <scope>IDENTIFICATION</scope>
    <source>
        <tissue evidence="2">Leaf</tissue>
    </source>
</reference>
<name>A0AC58T4M3_TOBAC</name>